<gene>
    <name evidence="1" type="ORF">ACJMK2_008776</name>
</gene>
<accession>A0ABD3VN68</accession>
<feature type="non-terminal residue" evidence="1">
    <location>
        <position position="77"/>
    </location>
</feature>
<sequence>MNPLSRRRLYNGSEAIKIATEGGCSVPEKMYKSYLHIPIYTIWPDNTYKTVLFSCGVEFSESSRNMFSADSENITFA</sequence>
<evidence type="ECO:0000313" key="2">
    <source>
        <dbReference type="Proteomes" id="UP001634394"/>
    </source>
</evidence>
<reference evidence="1 2" key="1">
    <citation type="submission" date="2024-11" db="EMBL/GenBank/DDBJ databases">
        <title>Chromosome-level genome assembly of the freshwater bivalve Anodonta woodiana.</title>
        <authorList>
            <person name="Chen X."/>
        </authorList>
    </citation>
    <scope>NUCLEOTIDE SEQUENCE [LARGE SCALE GENOMIC DNA]</scope>
    <source>
        <strain evidence="1">MN2024</strain>
        <tissue evidence="1">Gills</tissue>
    </source>
</reference>
<name>A0ABD3VN68_SINWO</name>
<comment type="caution">
    <text evidence="1">The sequence shown here is derived from an EMBL/GenBank/DDBJ whole genome shotgun (WGS) entry which is preliminary data.</text>
</comment>
<evidence type="ECO:0000313" key="1">
    <source>
        <dbReference type="EMBL" id="KAL3862830.1"/>
    </source>
</evidence>
<protein>
    <submittedName>
        <fullName evidence="1">Uncharacterized protein</fullName>
    </submittedName>
</protein>
<dbReference type="AlphaFoldDB" id="A0ABD3VN68"/>
<keyword evidence="2" id="KW-1185">Reference proteome</keyword>
<dbReference type="EMBL" id="JBJQND010000011">
    <property type="protein sequence ID" value="KAL3862830.1"/>
    <property type="molecule type" value="Genomic_DNA"/>
</dbReference>
<proteinExistence type="predicted"/>
<dbReference type="Proteomes" id="UP001634394">
    <property type="component" value="Unassembled WGS sequence"/>
</dbReference>
<organism evidence="1 2">
    <name type="scientific">Sinanodonta woodiana</name>
    <name type="common">Chinese pond mussel</name>
    <name type="synonym">Anodonta woodiana</name>
    <dbReference type="NCBI Taxonomy" id="1069815"/>
    <lineage>
        <taxon>Eukaryota</taxon>
        <taxon>Metazoa</taxon>
        <taxon>Spiralia</taxon>
        <taxon>Lophotrochozoa</taxon>
        <taxon>Mollusca</taxon>
        <taxon>Bivalvia</taxon>
        <taxon>Autobranchia</taxon>
        <taxon>Heteroconchia</taxon>
        <taxon>Palaeoheterodonta</taxon>
        <taxon>Unionida</taxon>
        <taxon>Unionoidea</taxon>
        <taxon>Unionidae</taxon>
        <taxon>Unioninae</taxon>
        <taxon>Sinanodonta</taxon>
    </lineage>
</organism>